<gene>
    <name evidence="2" type="ORF">DYB32_001779</name>
</gene>
<keyword evidence="1" id="KW-0812">Transmembrane</keyword>
<evidence type="ECO:0000313" key="2">
    <source>
        <dbReference type="EMBL" id="RHY33245.1"/>
    </source>
</evidence>
<keyword evidence="3" id="KW-1185">Reference proteome</keyword>
<dbReference type="GO" id="GO:0071586">
    <property type="term" value="P:CAAX-box protein processing"/>
    <property type="evidence" value="ECO:0007669"/>
    <property type="project" value="InterPro"/>
</dbReference>
<dbReference type="PANTHER" id="PTHR13046">
    <property type="entry name" value="PROTEASE U48 CAAX PRENYL PROTEASE RCE1"/>
    <property type="match status" value="1"/>
</dbReference>
<dbReference type="InterPro" id="IPR016024">
    <property type="entry name" value="ARM-type_fold"/>
</dbReference>
<dbReference type="VEuPathDB" id="FungiDB:H310_08011"/>
<dbReference type="SUPFAM" id="SSF48371">
    <property type="entry name" value="ARM repeat"/>
    <property type="match status" value="1"/>
</dbReference>
<proteinExistence type="predicted"/>
<accession>A0A418B542</accession>
<dbReference type="EMBL" id="QUSY01000085">
    <property type="protein sequence ID" value="RHY33245.1"/>
    <property type="molecule type" value="Genomic_DNA"/>
</dbReference>
<dbReference type="GO" id="GO:0004222">
    <property type="term" value="F:metalloendopeptidase activity"/>
    <property type="evidence" value="ECO:0007669"/>
    <property type="project" value="InterPro"/>
</dbReference>
<organism evidence="2 3">
    <name type="scientific">Aphanomyces invadans</name>
    <dbReference type="NCBI Taxonomy" id="157072"/>
    <lineage>
        <taxon>Eukaryota</taxon>
        <taxon>Sar</taxon>
        <taxon>Stramenopiles</taxon>
        <taxon>Oomycota</taxon>
        <taxon>Saprolegniomycetes</taxon>
        <taxon>Saprolegniales</taxon>
        <taxon>Verrucalvaceae</taxon>
        <taxon>Aphanomyces</taxon>
    </lineage>
</organism>
<dbReference type="Gene3D" id="1.25.10.10">
    <property type="entry name" value="Leucine-rich Repeat Variant"/>
    <property type="match status" value="1"/>
</dbReference>
<keyword evidence="1" id="KW-0472">Membrane</keyword>
<dbReference type="GO" id="GO:0005789">
    <property type="term" value="C:endoplasmic reticulum membrane"/>
    <property type="evidence" value="ECO:0007669"/>
    <property type="project" value="InterPro"/>
</dbReference>
<dbReference type="InterPro" id="IPR039731">
    <property type="entry name" value="Rce1"/>
</dbReference>
<keyword evidence="1" id="KW-1133">Transmembrane helix</keyword>
<reference evidence="2 3" key="1">
    <citation type="submission" date="2018-08" db="EMBL/GenBank/DDBJ databases">
        <title>Aphanomyces genome sequencing and annotation.</title>
        <authorList>
            <person name="Minardi D."/>
            <person name="Oidtmann B."/>
            <person name="Van Der Giezen M."/>
            <person name="Studholme D.J."/>
        </authorList>
    </citation>
    <scope>NUCLEOTIDE SEQUENCE [LARGE SCALE GENOMIC DNA]</scope>
    <source>
        <strain evidence="2 3">NJM0002</strain>
    </source>
</reference>
<evidence type="ECO:0000256" key="1">
    <source>
        <dbReference type="SAM" id="Phobius"/>
    </source>
</evidence>
<feature type="transmembrane region" description="Helical" evidence="1">
    <location>
        <begin position="355"/>
        <end position="377"/>
    </location>
</feature>
<feature type="transmembrane region" description="Helical" evidence="1">
    <location>
        <begin position="491"/>
        <end position="509"/>
    </location>
</feature>
<dbReference type="AlphaFoldDB" id="A0A418B542"/>
<evidence type="ECO:0000313" key="3">
    <source>
        <dbReference type="Proteomes" id="UP000285060"/>
    </source>
</evidence>
<comment type="caution">
    <text evidence="2">The sequence shown here is derived from an EMBL/GenBank/DDBJ whole genome shotgun (WGS) entry which is preliminary data.</text>
</comment>
<dbReference type="Proteomes" id="UP000285060">
    <property type="component" value="Unassembled WGS sequence"/>
</dbReference>
<dbReference type="InterPro" id="IPR011989">
    <property type="entry name" value="ARM-like"/>
</dbReference>
<protein>
    <submittedName>
        <fullName evidence="2">Uncharacterized protein</fullName>
    </submittedName>
</protein>
<dbReference type="PANTHER" id="PTHR13046:SF0">
    <property type="entry name" value="CAAX PRENYL PROTEASE 2"/>
    <property type="match status" value="1"/>
</dbReference>
<name>A0A418B542_9STRA</name>
<sequence>MNDLGRAAYPLWSSDWAIVEHGVLLLWKDVWTLLQRPEVDASLFEHVMANTKVWSTLSSLLGSSNPSVELAVVHCLFGVFSAPEQSSRRLLQRQLQDQLVATHCIENLCVKLISPYDVTDPTSQQTRELAALTMVQICKLPHLVDREAALKCITFCVENSMACLEDFEHSDVFVHVLAQYVLDPESPPHRAEVGMTLLSACMNHQPLICKVLVDHGLLHALSPMLQSSTRLQDLVEQGCVLLLIQRKPSAFLTWLLAELNGQDGSSYHHLASVVCRSNNNLLRMNVTVGMCVASAQTSSGRLAVNEWWTYIEAFLTETSNARILRHVVRHDGSITFANKLGFHANMTETVVSTSLAVVLTMLLFAGAIVSNGLEVYIIMRHRQSSWTAAFQETQLYYNFTRDRLPTLRTLIFVPWPIDGGVCVSELHATAAVGFGMVGFDNHLCESARVWCGYAHAHHLIDHIRSGRPVRTAVAIVGTFSSTDLVHSHDAVFQFLYTTVFGIFASFVFLRTGTVSLRQRPSRSHVDHVGTFLGHFTAVFGVHSFCNLMGFPDLSFLSTDHPLHSYKPGAVCINPACRLTLW</sequence>